<evidence type="ECO:0000256" key="12">
    <source>
        <dbReference type="ARBA" id="ARBA00023157"/>
    </source>
</evidence>
<dbReference type="InterPro" id="IPR055356">
    <property type="entry name" value="ZP-N"/>
</dbReference>
<evidence type="ECO:0000256" key="6">
    <source>
        <dbReference type="ARBA" id="ARBA00022530"/>
    </source>
</evidence>
<evidence type="ECO:0000256" key="4">
    <source>
        <dbReference type="ARBA" id="ARBA00022475"/>
    </source>
</evidence>
<dbReference type="Gene3D" id="2.60.40.4100">
    <property type="entry name" value="Zona pellucida, ZP-C domain"/>
    <property type="match status" value="1"/>
</dbReference>
<organism evidence="17 18">
    <name type="scientific">Mastacembelus armatus</name>
    <name type="common">zig-zag eel</name>
    <dbReference type="NCBI Taxonomy" id="205130"/>
    <lineage>
        <taxon>Eukaryota</taxon>
        <taxon>Metazoa</taxon>
        <taxon>Chordata</taxon>
        <taxon>Craniata</taxon>
        <taxon>Vertebrata</taxon>
        <taxon>Euteleostomi</taxon>
        <taxon>Actinopterygii</taxon>
        <taxon>Neopterygii</taxon>
        <taxon>Teleostei</taxon>
        <taxon>Neoteleostei</taxon>
        <taxon>Acanthomorphata</taxon>
        <taxon>Anabantaria</taxon>
        <taxon>Synbranchiformes</taxon>
        <taxon>Mastacembelidae</taxon>
        <taxon>Mastacembelus</taxon>
    </lineage>
</organism>
<name>A0A3Q3S4T8_9TELE</name>
<evidence type="ECO:0000256" key="3">
    <source>
        <dbReference type="ARBA" id="ARBA00017980"/>
    </source>
</evidence>
<dbReference type="InterPro" id="IPR055355">
    <property type="entry name" value="ZP-C"/>
</dbReference>
<dbReference type="GO" id="GO:2000344">
    <property type="term" value="P:positive regulation of acrosome reaction"/>
    <property type="evidence" value="ECO:0007669"/>
    <property type="project" value="UniProtKB-UniRule"/>
</dbReference>
<dbReference type="STRING" id="205130.ENSMAMP00000017400"/>
<feature type="chain" id="PRO_5041484456" description="Zona pellucida sperm-binding protein 3" evidence="14">
    <location>
        <begin position="26"/>
        <end position="460"/>
    </location>
</feature>
<evidence type="ECO:0000313" key="17">
    <source>
        <dbReference type="Ensembl" id="ENSMAMP00000017400.2"/>
    </source>
</evidence>
<evidence type="ECO:0000256" key="1">
    <source>
        <dbReference type="ARBA" id="ARBA00004498"/>
    </source>
</evidence>
<dbReference type="GO" id="GO:0035803">
    <property type="term" value="P:egg coat formation"/>
    <property type="evidence" value="ECO:0007669"/>
    <property type="project" value="UniProtKB-UniRule"/>
</dbReference>
<keyword evidence="10" id="KW-1133">Transmembrane helix</keyword>
<dbReference type="PANTHER" id="PTHR11576:SF2">
    <property type="entry name" value="ZONA PELLUCIDA SPERM-BINDING PROTEIN 3"/>
    <property type="match status" value="1"/>
</dbReference>
<sequence>MDRNLQSARFWWIVVFISLSTLAESKYLSSPASRLTNMYTPSWAYARPAIQPEVSAVKQRQSAQLGVRPRSVVVKCHPDSMEVVVQADMFNMGLQVDGRHLRLGSDSAGEGVACGALPSGEAEFTLKAQLMSCGTKLSSTREKIIYSNVLVYSSEPSSGGFIRLDGATIPIECHYERRYAVNGVSLRPTWVPFVSRASAEDLIDFDMRLMTDDWQLERGSFTYFLGDPIHFEVSAVIENHIPLRVYVDHCVATATPDSEAALRYDFIEHHGCLADAYLTNSSSYFLPRVEENKLRFQLDAFKFYHDPSNQVYITCHVKAVPTTLTVSSRNRACSLVEKRWRSADGSDQACRSCDISYRLDEPPSTEPLQTTLSTKGWSALTSQDSLVEEKPDQHSATYIRYRPGMHPSQHDKAHQSSAKLKRGTDYRAEQTVQLGPLVVHASNRFQNSALTTERHLRRTD</sequence>
<dbReference type="GeneTree" id="ENSGT01030000234567"/>
<keyword evidence="8" id="KW-0812">Transmembrane</keyword>
<protein>
    <recommendedName>
        <fullName evidence="3 14">Zona pellucida sperm-binding protein 3</fullName>
    </recommendedName>
</protein>
<dbReference type="Ensembl" id="ENSMAMT00000017866.2">
    <property type="protein sequence ID" value="ENSMAMP00000017400.2"/>
    <property type="gene ID" value="ENSMAMG00000011779.2"/>
</dbReference>
<dbReference type="InterPro" id="IPR048290">
    <property type="entry name" value="ZP_chr"/>
</dbReference>
<comment type="domain">
    <text evidence="14">The ZP domain is involved in the polymerization of the ZP proteins to form the zona pellucida.</text>
</comment>
<dbReference type="FunFam" id="2.60.40.3210:FF:000001">
    <property type="entry name" value="Zona pellucida sperm-binding protein 3"/>
    <property type="match status" value="1"/>
</dbReference>
<keyword evidence="7 14" id="KW-0165">Cleavage on pair of basic residues</keyword>
<evidence type="ECO:0000259" key="16">
    <source>
        <dbReference type="PROSITE" id="PS51034"/>
    </source>
</evidence>
<dbReference type="InterPro" id="IPR042235">
    <property type="entry name" value="ZP-C_dom"/>
</dbReference>
<dbReference type="AlphaFoldDB" id="A0A3Q3S4T8"/>
<dbReference type="PRINTS" id="PR00023">
    <property type="entry name" value="ZPELLUCIDA"/>
</dbReference>
<evidence type="ECO:0000256" key="13">
    <source>
        <dbReference type="ARBA" id="ARBA00023180"/>
    </source>
</evidence>
<evidence type="ECO:0000256" key="5">
    <source>
        <dbReference type="ARBA" id="ARBA00022525"/>
    </source>
</evidence>
<keyword evidence="11" id="KW-0472">Membrane</keyword>
<dbReference type="PROSITE" id="PS51034">
    <property type="entry name" value="ZP_2"/>
    <property type="match status" value="1"/>
</dbReference>
<feature type="signal peptide" evidence="14">
    <location>
        <begin position="1"/>
        <end position="25"/>
    </location>
</feature>
<comment type="subcellular location">
    <subcellularLocation>
        <location evidence="1">Secreted</location>
        <location evidence="1">Extracellular space</location>
        <location evidence="1">Extracellular matrix</location>
    </subcellularLocation>
    <subcellularLocation>
        <location evidence="14">Zona pellucida</location>
    </subcellularLocation>
    <subcellularLocation>
        <location evidence="14">Cell membrane</location>
        <topology evidence="14">Single-pass type I membrane protein</topology>
    </subcellularLocation>
</comment>
<dbReference type="Pfam" id="PF23344">
    <property type="entry name" value="ZP-N"/>
    <property type="match status" value="1"/>
</dbReference>
<evidence type="ECO:0000256" key="9">
    <source>
        <dbReference type="ARBA" id="ARBA00022729"/>
    </source>
</evidence>
<keyword evidence="5 14" id="KW-0964">Secreted</keyword>
<dbReference type="Proteomes" id="UP000261640">
    <property type="component" value="Unplaced"/>
</dbReference>
<comment type="PTM">
    <text evidence="14">Proteolytically cleaved before the transmembrane segment to yield the secreted ectodomain incorporated in the zona pellucida.</text>
</comment>
<reference evidence="17" key="1">
    <citation type="submission" date="2025-08" db="UniProtKB">
        <authorList>
            <consortium name="Ensembl"/>
        </authorList>
    </citation>
    <scope>IDENTIFICATION</scope>
</reference>
<dbReference type="Gene3D" id="2.60.40.3210">
    <property type="entry name" value="Zona pellucida, ZP-N domain"/>
    <property type="match status" value="1"/>
</dbReference>
<comment type="similarity">
    <text evidence="2 14">Belongs to the ZP domain family. ZPC subfamily.</text>
</comment>
<dbReference type="SMART" id="SM00241">
    <property type="entry name" value="ZP"/>
    <property type="match status" value="1"/>
</dbReference>
<evidence type="ECO:0000256" key="15">
    <source>
        <dbReference type="SAM" id="MobiDB-lite"/>
    </source>
</evidence>
<dbReference type="Pfam" id="PF00100">
    <property type="entry name" value="Zona_pellucida"/>
    <property type="match status" value="1"/>
</dbReference>
<dbReference type="RefSeq" id="XP_026169181.1">
    <property type="nucleotide sequence ID" value="XM_026313396.1"/>
</dbReference>
<dbReference type="FunFam" id="2.60.40.4100:FF:000002">
    <property type="entry name" value="Zona pellucida sperm-binding protein 3"/>
    <property type="match status" value="1"/>
</dbReference>
<dbReference type="GeneID" id="113134158"/>
<evidence type="ECO:0000256" key="11">
    <source>
        <dbReference type="ARBA" id="ARBA00023136"/>
    </source>
</evidence>
<proteinExistence type="inferred from homology"/>
<reference evidence="17" key="2">
    <citation type="submission" date="2025-09" db="UniProtKB">
        <authorList>
            <consortium name="Ensembl"/>
        </authorList>
    </citation>
    <scope>IDENTIFICATION</scope>
</reference>
<evidence type="ECO:0000256" key="8">
    <source>
        <dbReference type="ARBA" id="ARBA00022692"/>
    </source>
</evidence>
<evidence type="ECO:0000256" key="7">
    <source>
        <dbReference type="ARBA" id="ARBA00022685"/>
    </source>
</evidence>
<dbReference type="GO" id="GO:0007339">
    <property type="term" value="P:binding of sperm to zona pellucida"/>
    <property type="evidence" value="ECO:0007669"/>
    <property type="project" value="UniProtKB-UniRule"/>
</dbReference>
<dbReference type="OrthoDB" id="8880842at2759"/>
<keyword evidence="6 14" id="KW-0272">Extracellular matrix</keyword>
<feature type="region of interest" description="Disordered" evidence="15">
    <location>
        <begin position="402"/>
        <end position="424"/>
    </location>
</feature>
<keyword evidence="9 14" id="KW-0732">Signal</keyword>
<keyword evidence="4 14" id="KW-1003">Cell membrane</keyword>
<evidence type="ECO:0000256" key="10">
    <source>
        <dbReference type="ARBA" id="ARBA00022989"/>
    </source>
</evidence>
<dbReference type="InterPro" id="IPR001507">
    <property type="entry name" value="ZP_dom"/>
</dbReference>
<feature type="domain" description="ZP" evidence="16">
    <location>
        <begin position="75"/>
        <end position="340"/>
    </location>
</feature>
<dbReference type="GO" id="GO:0035805">
    <property type="term" value="C:egg coat"/>
    <property type="evidence" value="ECO:0007669"/>
    <property type="project" value="UniProtKB-SubCell"/>
</dbReference>
<dbReference type="PANTHER" id="PTHR11576">
    <property type="entry name" value="ZONA PELLUCIDA SPERM-BINDING PROTEIN 3"/>
    <property type="match status" value="1"/>
</dbReference>
<evidence type="ECO:0000256" key="14">
    <source>
        <dbReference type="RuleBase" id="RU367066"/>
    </source>
</evidence>
<keyword evidence="13" id="KW-0325">Glycoprotein</keyword>
<dbReference type="GO" id="GO:0005886">
    <property type="term" value="C:plasma membrane"/>
    <property type="evidence" value="ECO:0007669"/>
    <property type="project" value="UniProtKB-SubCell"/>
</dbReference>
<dbReference type="GO" id="GO:0035804">
    <property type="term" value="F:structural constituent of egg coat"/>
    <property type="evidence" value="ECO:0007669"/>
    <property type="project" value="UniProtKB-UniRule"/>
</dbReference>
<dbReference type="GO" id="GO:0032190">
    <property type="term" value="F:acrosin binding"/>
    <property type="evidence" value="ECO:0007669"/>
    <property type="project" value="TreeGrafter"/>
</dbReference>
<accession>A0A3Q3S4T8</accession>
<keyword evidence="18" id="KW-1185">Reference proteome</keyword>
<evidence type="ECO:0000256" key="2">
    <source>
        <dbReference type="ARBA" id="ARBA00006735"/>
    </source>
</evidence>
<dbReference type="InParanoid" id="A0A3Q3S4T8"/>
<comment type="function">
    <text evidence="14">Component of the zona pellucida, an extracellular matrix surrounding oocytes which mediates sperm binding, induction of the acrosome reaction and prevents post-fertilization polyspermy. The zona pellucida is composed of 3 to 4 glycoproteins, ZP1, ZP2, ZP3, and ZP4. ZP3 is essential for sperm binding and zona matrix formation.</text>
</comment>
<keyword evidence="12 14" id="KW-1015">Disulfide bond</keyword>
<evidence type="ECO:0000313" key="18">
    <source>
        <dbReference type="Proteomes" id="UP000261640"/>
    </source>
</evidence>